<proteinExistence type="predicted"/>
<feature type="compositionally biased region" description="Polar residues" evidence="1">
    <location>
        <begin position="228"/>
        <end position="241"/>
    </location>
</feature>
<protein>
    <recommendedName>
        <fullName evidence="4">Secreted protein</fullName>
    </recommendedName>
</protein>
<gene>
    <name evidence="2" type="ORF">ACFQSB_08440</name>
</gene>
<reference evidence="3" key="1">
    <citation type="journal article" date="2019" name="Int. J. Syst. Evol. Microbiol.">
        <title>The Global Catalogue of Microorganisms (GCM) 10K type strain sequencing project: providing services to taxonomists for standard genome sequencing and annotation.</title>
        <authorList>
            <consortium name="The Broad Institute Genomics Platform"/>
            <consortium name="The Broad Institute Genome Sequencing Center for Infectious Disease"/>
            <person name="Wu L."/>
            <person name="Ma J."/>
        </authorList>
    </citation>
    <scope>NUCLEOTIDE SEQUENCE [LARGE SCALE GENOMIC DNA]</scope>
    <source>
        <strain evidence="3">CECT 7649</strain>
    </source>
</reference>
<dbReference type="EMBL" id="JBHTCG010000004">
    <property type="protein sequence ID" value="MFC7382230.1"/>
    <property type="molecule type" value="Genomic_DNA"/>
</dbReference>
<comment type="caution">
    <text evidence="2">The sequence shown here is derived from an EMBL/GenBank/DDBJ whole genome shotgun (WGS) entry which is preliminary data.</text>
</comment>
<name>A0ABW2P2F9_9ACTN</name>
<evidence type="ECO:0000313" key="3">
    <source>
        <dbReference type="Proteomes" id="UP001596496"/>
    </source>
</evidence>
<organism evidence="2 3">
    <name type="scientific">Sphaerisporangium rhizosphaerae</name>
    <dbReference type="NCBI Taxonomy" id="2269375"/>
    <lineage>
        <taxon>Bacteria</taxon>
        <taxon>Bacillati</taxon>
        <taxon>Actinomycetota</taxon>
        <taxon>Actinomycetes</taxon>
        <taxon>Streptosporangiales</taxon>
        <taxon>Streptosporangiaceae</taxon>
        <taxon>Sphaerisporangium</taxon>
    </lineage>
</organism>
<evidence type="ECO:0008006" key="4">
    <source>
        <dbReference type="Google" id="ProtNLM"/>
    </source>
</evidence>
<evidence type="ECO:0000313" key="2">
    <source>
        <dbReference type="EMBL" id="MFC7382230.1"/>
    </source>
</evidence>
<feature type="region of interest" description="Disordered" evidence="1">
    <location>
        <begin position="228"/>
        <end position="257"/>
    </location>
</feature>
<dbReference type="Proteomes" id="UP001596496">
    <property type="component" value="Unassembled WGS sequence"/>
</dbReference>
<accession>A0ABW2P2F9</accession>
<keyword evidence="3" id="KW-1185">Reference proteome</keyword>
<dbReference type="RefSeq" id="WP_380825404.1">
    <property type="nucleotide sequence ID" value="NZ_JBHTCG010000004.1"/>
</dbReference>
<evidence type="ECO:0000256" key="1">
    <source>
        <dbReference type="SAM" id="MobiDB-lite"/>
    </source>
</evidence>
<sequence length="257" mass="27350">MAQSGYTLTPLTTGVRPDAATDFRFTVTGPDGRPVTDYQVEHEKRLHLIVVSRDLRHFQHLHPALTPDGMWSVKLTLPGAGAYRVFADFAPAGGSAMTLGADLLVAGDYEPKALPAATRTVDVDGYSVGLGGDLTPGRSSRLTLRVTKNGEPVTDLEPYLGAYGHLVALRAGDLAYLHVHPDGAPGDGRTKPGPEIVFHAEVPSDGDYRLFLDFKHEGQVRTAGFTLRSTRTAAQTPTSLEPGTAAPEPSGHGDHGH</sequence>